<proteinExistence type="predicted"/>
<dbReference type="Proteomes" id="UP000829398">
    <property type="component" value="Chromosome 3"/>
</dbReference>
<comment type="caution">
    <text evidence="1">The sequence shown here is derived from an EMBL/GenBank/DDBJ whole genome shotgun (WGS) entry which is preliminary data.</text>
</comment>
<evidence type="ECO:0000313" key="1">
    <source>
        <dbReference type="EMBL" id="KAH9778888.1"/>
    </source>
</evidence>
<dbReference type="EMBL" id="CM039172">
    <property type="protein sequence ID" value="KAH9778888.1"/>
    <property type="molecule type" value="Genomic_DNA"/>
</dbReference>
<organism evidence="1 2">
    <name type="scientific">Citrus sinensis</name>
    <name type="common">Sweet orange</name>
    <name type="synonym">Citrus aurantium var. sinensis</name>
    <dbReference type="NCBI Taxonomy" id="2711"/>
    <lineage>
        <taxon>Eukaryota</taxon>
        <taxon>Viridiplantae</taxon>
        <taxon>Streptophyta</taxon>
        <taxon>Embryophyta</taxon>
        <taxon>Tracheophyta</taxon>
        <taxon>Spermatophyta</taxon>
        <taxon>Magnoliopsida</taxon>
        <taxon>eudicotyledons</taxon>
        <taxon>Gunneridae</taxon>
        <taxon>Pentapetalae</taxon>
        <taxon>rosids</taxon>
        <taxon>malvids</taxon>
        <taxon>Sapindales</taxon>
        <taxon>Rutaceae</taxon>
        <taxon>Aurantioideae</taxon>
        <taxon>Citrus</taxon>
    </lineage>
</organism>
<protein>
    <submittedName>
        <fullName evidence="1">Uncharacterized protein</fullName>
    </submittedName>
</protein>
<accession>A0ACB8M046</accession>
<name>A0ACB8M046_CITSI</name>
<evidence type="ECO:0000313" key="2">
    <source>
        <dbReference type="Proteomes" id="UP000829398"/>
    </source>
</evidence>
<gene>
    <name evidence="1" type="ORF">KPL71_007505</name>
</gene>
<reference evidence="2" key="1">
    <citation type="journal article" date="2023" name="Hortic. Res.">
        <title>A chromosome-level phased genome enabling allele-level studies in sweet orange: a case study on citrus Huanglongbing tolerance.</title>
        <authorList>
            <person name="Wu B."/>
            <person name="Yu Q."/>
            <person name="Deng Z."/>
            <person name="Duan Y."/>
            <person name="Luo F."/>
            <person name="Gmitter F. Jr."/>
        </authorList>
    </citation>
    <scope>NUCLEOTIDE SEQUENCE [LARGE SCALE GENOMIC DNA]</scope>
    <source>
        <strain evidence="2">cv. Valencia</strain>
    </source>
</reference>
<sequence>MNLEGAFRRFDSECEVLWNVRHQDLIKITSSCCDPDSKVLVLEFMLNCSLEKWLCSHNYFLDILERMNTMIDVQLALEYLHHDHSSAPVIHCDLKPSNILLDENMVAHVSLAFPNS</sequence>
<keyword evidence="2" id="KW-1185">Reference proteome</keyword>